<proteinExistence type="predicted"/>
<dbReference type="SUPFAM" id="SSF56601">
    <property type="entry name" value="beta-lactamase/transpeptidase-like"/>
    <property type="match status" value="1"/>
</dbReference>
<dbReference type="Pfam" id="PF00144">
    <property type="entry name" value="Beta-lactamase"/>
    <property type="match status" value="1"/>
</dbReference>
<dbReference type="InterPro" id="IPR050491">
    <property type="entry name" value="AmpC-like"/>
</dbReference>
<comment type="caution">
    <text evidence="2">The sequence shown here is derived from an EMBL/GenBank/DDBJ whole genome shotgun (WGS) entry which is preliminary data.</text>
</comment>
<dbReference type="Proteomes" id="UP001310022">
    <property type="component" value="Unassembled WGS sequence"/>
</dbReference>
<name>A0AAN5ANN6_9BACT</name>
<organism evidence="2 3">
    <name type="scientific">Persicobacter diffluens</name>
    <dbReference type="NCBI Taxonomy" id="981"/>
    <lineage>
        <taxon>Bacteria</taxon>
        <taxon>Pseudomonadati</taxon>
        <taxon>Bacteroidota</taxon>
        <taxon>Cytophagia</taxon>
        <taxon>Cytophagales</taxon>
        <taxon>Persicobacteraceae</taxon>
        <taxon>Persicobacter</taxon>
    </lineage>
</organism>
<dbReference type="AlphaFoldDB" id="A0AAN5ANN6"/>
<protein>
    <recommendedName>
        <fullName evidence="1">Beta-lactamase-related domain-containing protein</fullName>
    </recommendedName>
</protein>
<dbReference type="InterPro" id="IPR001466">
    <property type="entry name" value="Beta-lactam-related"/>
</dbReference>
<feature type="domain" description="Beta-lactamase-related" evidence="1">
    <location>
        <begin position="75"/>
        <end position="405"/>
    </location>
</feature>
<evidence type="ECO:0000313" key="3">
    <source>
        <dbReference type="Proteomes" id="UP001310022"/>
    </source>
</evidence>
<dbReference type="EMBL" id="BQKE01000003">
    <property type="protein sequence ID" value="GJM63521.1"/>
    <property type="molecule type" value="Genomic_DNA"/>
</dbReference>
<dbReference type="InterPro" id="IPR012338">
    <property type="entry name" value="Beta-lactam/transpept-like"/>
</dbReference>
<dbReference type="PANTHER" id="PTHR46825:SF9">
    <property type="entry name" value="BETA-LACTAMASE-RELATED DOMAIN-CONTAINING PROTEIN"/>
    <property type="match status" value="1"/>
</dbReference>
<evidence type="ECO:0000313" key="2">
    <source>
        <dbReference type="EMBL" id="GJM63521.1"/>
    </source>
</evidence>
<evidence type="ECO:0000259" key="1">
    <source>
        <dbReference type="Pfam" id="PF00144"/>
    </source>
</evidence>
<gene>
    <name evidence="2" type="ORF">PEDI_40730</name>
</gene>
<keyword evidence="3" id="KW-1185">Reference proteome</keyword>
<reference evidence="2 3" key="1">
    <citation type="submission" date="2021-12" db="EMBL/GenBank/DDBJ databases">
        <title>Genome sequencing of bacteria with rrn-lacking chromosome and rrn-plasmid.</title>
        <authorList>
            <person name="Anda M."/>
            <person name="Iwasaki W."/>
        </authorList>
    </citation>
    <scope>NUCLEOTIDE SEQUENCE [LARGE SCALE GENOMIC DNA]</scope>
    <source>
        <strain evidence="2 3">NBRC 15940</strain>
    </source>
</reference>
<dbReference type="Gene3D" id="3.40.710.10">
    <property type="entry name" value="DD-peptidase/beta-lactamase superfamily"/>
    <property type="match status" value="1"/>
</dbReference>
<sequence>MNLLRGRKKINLFKAVFCASLTLLLIFPMKPFQAHRVIKIDYDKEYLTPALENFVSEGESFSRMNAYLDRWLKRWEVVGASVAVMKNNKLVYAKGFGHTDENQQLEVNPTHLFRVASISKLITATAAMRLVEAGILELDHSVFGPTGYLKGGIYDQFRDSRAYKIKVEDLIYHRGGFTAKLGDPLFDAPKIAEEMSWELPLPTDSLISYTLKKRKLRYTPSRGYEYSNFGYLILSRVIQEVTDMPYEEFVKWSILQPLGIKDMELGKPLEQDRNKFEVAYYDFPKGEKRASNFKVNEEGLTTASASGLPYLEGAGGWIASASDLVRMVAGIDGVQDGVVTDILAPETVEQMVTPLDSKNPSLVMGWRAANEGRWWRTGTLAGTSAMVSREKDGTVWVMILNTSTYKRNYMPSQIRSAMRYGMALVKDWPDRDLFDNYLYGGRYLKHSTVPPLNPKELVNEASISQTSIP</sequence>
<accession>A0AAN5ANN6</accession>
<dbReference type="PANTHER" id="PTHR46825">
    <property type="entry name" value="D-ALANYL-D-ALANINE-CARBOXYPEPTIDASE/ENDOPEPTIDASE AMPH"/>
    <property type="match status" value="1"/>
</dbReference>